<organism evidence="2">
    <name type="scientific">marine sediment metagenome</name>
    <dbReference type="NCBI Taxonomy" id="412755"/>
    <lineage>
        <taxon>unclassified sequences</taxon>
        <taxon>metagenomes</taxon>
        <taxon>ecological metagenomes</taxon>
    </lineage>
</organism>
<dbReference type="EMBL" id="BART01001727">
    <property type="protein sequence ID" value="GAG72782.1"/>
    <property type="molecule type" value="Genomic_DNA"/>
</dbReference>
<dbReference type="SUPFAM" id="SSF52540">
    <property type="entry name" value="P-loop containing nucleoside triphosphate hydrolases"/>
    <property type="match status" value="1"/>
</dbReference>
<dbReference type="InterPro" id="IPR027417">
    <property type="entry name" value="P-loop_NTPase"/>
</dbReference>
<evidence type="ECO:0008006" key="3">
    <source>
        <dbReference type="Google" id="ProtNLM"/>
    </source>
</evidence>
<dbReference type="PANTHER" id="PTHR21343">
    <property type="entry name" value="DETHIOBIOTIN SYNTHETASE"/>
    <property type="match status" value="1"/>
</dbReference>
<accession>X1AU24</accession>
<reference evidence="2" key="1">
    <citation type="journal article" date="2014" name="Front. Microbiol.">
        <title>High frequency of phylogenetically diverse reductive dehalogenase-homologous genes in deep subseafloor sedimentary metagenomes.</title>
        <authorList>
            <person name="Kawai M."/>
            <person name="Futagami T."/>
            <person name="Toyoda A."/>
            <person name="Takaki Y."/>
            <person name="Nishi S."/>
            <person name="Hori S."/>
            <person name="Arai W."/>
            <person name="Tsubouchi T."/>
            <person name="Morono Y."/>
            <person name="Uchiyama I."/>
            <person name="Ito T."/>
            <person name="Fujiyama A."/>
            <person name="Inagaki F."/>
            <person name="Takami H."/>
        </authorList>
    </citation>
    <scope>NUCLEOTIDE SEQUENCE</scope>
    <source>
        <strain evidence="2">Expedition CK06-06</strain>
    </source>
</reference>
<protein>
    <recommendedName>
        <fullName evidence="3">DRTGG domain-containing protein</fullName>
    </recommendedName>
</protein>
<keyword evidence="1" id="KW-0315">Glutamine amidotransferase</keyword>
<comment type="caution">
    <text evidence="2">The sequence shown here is derived from an EMBL/GenBank/DDBJ whole genome shotgun (WGS) entry which is preliminary data.</text>
</comment>
<name>X1AU24_9ZZZZ</name>
<proteinExistence type="predicted"/>
<gene>
    <name evidence="2" type="ORF">S01H4_05827</name>
</gene>
<dbReference type="Gene3D" id="3.40.50.300">
    <property type="entry name" value="P-loop containing nucleotide triphosphate hydrolases"/>
    <property type="match status" value="1"/>
</dbReference>
<evidence type="ECO:0000313" key="2">
    <source>
        <dbReference type="EMBL" id="GAG72782.1"/>
    </source>
</evidence>
<sequence>MVTCYIVSNEEFSGKSTICAGLGLILKNQGYNLNFIKPVGTHPKKVKDTIMDGDAEFMCEVLGTCEILSHHSPIILTPELYTEGLRGEIPNLMNKIVEAHKVVSKDVDLILMEGARSLNDGLALGVSVSQICKEIPSKVILVTKYKWGMVDEILFIKKQLKEHFLGVIINIIPRDEIEYIDENIIPYLNKNDIPVFGTVIENKLLSSISVKDLSTNLNGEVLCAHMTPGPGDFLLFFLPLYSVNQP</sequence>
<dbReference type="PANTHER" id="PTHR21343:SF8">
    <property type="entry name" value="DRTGG DOMAIN-CONTAINING PROTEIN"/>
    <property type="match status" value="1"/>
</dbReference>
<evidence type="ECO:0000256" key="1">
    <source>
        <dbReference type="ARBA" id="ARBA00022962"/>
    </source>
</evidence>
<dbReference type="CDD" id="cd03109">
    <property type="entry name" value="DTBS"/>
    <property type="match status" value="1"/>
</dbReference>
<dbReference type="Pfam" id="PF13500">
    <property type="entry name" value="AAA_26"/>
    <property type="match status" value="1"/>
</dbReference>
<dbReference type="AlphaFoldDB" id="X1AU24"/>